<protein>
    <submittedName>
        <fullName evidence="2">Uncharacterized protein</fullName>
    </submittedName>
</protein>
<dbReference type="AlphaFoldDB" id="L7LUC8"/>
<name>L7LUC8_RHIPC</name>
<organism evidence="2">
    <name type="scientific">Rhipicephalus pulchellus</name>
    <name type="common">Yellow backed tick</name>
    <name type="synonym">Dermacentor pulchellus</name>
    <dbReference type="NCBI Taxonomy" id="72859"/>
    <lineage>
        <taxon>Eukaryota</taxon>
        <taxon>Metazoa</taxon>
        <taxon>Ecdysozoa</taxon>
        <taxon>Arthropoda</taxon>
        <taxon>Chelicerata</taxon>
        <taxon>Arachnida</taxon>
        <taxon>Acari</taxon>
        <taxon>Parasitiformes</taxon>
        <taxon>Ixodida</taxon>
        <taxon>Ixodoidea</taxon>
        <taxon>Ixodidae</taxon>
        <taxon>Rhipicephalinae</taxon>
        <taxon>Rhipicephalus</taxon>
        <taxon>Rhipicephalus</taxon>
    </lineage>
</organism>
<dbReference type="EMBL" id="GACK01009373">
    <property type="protein sequence ID" value="JAA55661.1"/>
    <property type="molecule type" value="mRNA"/>
</dbReference>
<evidence type="ECO:0000256" key="1">
    <source>
        <dbReference type="SAM" id="Phobius"/>
    </source>
</evidence>
<reference evidence="2" key="2">
    <citation type="journal article" date="2015" name="J. Proteomics">
        <title>Sexual differences in the sialomes of the zebra tick, Rhipicephalus pulchellus.</title>
        <authorList>
            <person name="Tan A.W."/>
            <person name="Francischetti I.M."/>
            <person name="Slovak M."/>
            <person name="Kini R.M."/>
            <person name="Ribeiro J.M."/>
        </authorList>
    </citation>
    <scope>NUCLEOTIDE SEQUENCE</scope>
    <source>
        <tissue evidence="2">Salivary gland</tissue>
    </source>
</reference>
<proteinExistence type="evidence at transcript level"/>
<evidence type="ECO:0000313" key="2">
    <source>
        <dbReference type="EMBL" id="JAA55661.1"/>
    </source>
</evidence>
<keyword evidence="1" id="KW-0812">Transmembrane</keyword>
<reference evidence="2" key="1">
    <citation type="submission" date="2012-11" db="EMBL/GenBank/DDBJ databases">
        <authorList>
            <person name="Lucero-Rivera Y.E."/>
            <person name="Tovar-Ramirez D."/>
        </authorList>
    </citation>
    <scope>NUCLEOTIDE SEQUENCE</scope>
    <source>
        <tissue evidence="2">Salivary gland</tissue>
    </source>
</reference>
<feature type="transmembrane region" description="Helical" evidence="1">
    <location>
        <begin position="35"/>
        <end position="57"/>
    </location>
</feature>
<accession>L7LUC8</accession>
<keyword evidence="1" id="KW-0472">Membrane</keyword>
<sequence>MPLSLLMYLCSWVLFSSFGKVAQKYHVASRLMYLSIRIFLVFQPIFFGICVQVPFSISLPLPDELKYVSLGMNVFVVGAKQHFGDW</sequence>
<keyword evidence="1" id="KW-1133">Transmembrane helix</keyword>